<feature type="domain" description="Carbohydrate kinase PfkB" evidence="9">
    <location>
        <begin position="14"/>
        <end position="294"/>
    </location>
</feature>
<dbReference type="AlphaFoldDB" id="A0A0A7S7Q5"/>
<protein>
    <recommendedName>
        <fullName evidence="7">Phosphofructokinase</fullName>
    </recommendedName>
</protein>
<dbReference type="CDD" id="cd01164">
    <property type="entry name" value="FruK_PfkB_like"/>
    <property type="match status" value="1"/>
</dbReference>
<dbReference type="Proteomes" id="UP000030901">
    <property type="component" value="Chromosome"/>
</dbReference>
<dbReference type="InterPro" id="IPR002173">
    <property type="entry name" value="Carboh/pur_kinase_PfkB_CS"/>
</dbReference>
<keyword evidence="2 7" id="KW-0808">Transferase</keyword>
<dbReference type="RefSeq" id="WP_039105039.1">
    <property type="nucleotide sequence ID" value="NZ_CP009056.1"/>
</dbReference>
<dbReference type="PANTHER" id="PTHR46566">
    <property type="entry name" value="1-PHOSPHOFRUCTOKINASE-RELATED"/>
    <property type="match status" value="1"/>
</dbReference>
<dbReference type="EMBL" id="CP009056">
    <property type="protein sequence ID" value="AJA45311.1"/>
    <property type="molecule type" value="Genomic_DNA"/>
</dbReference>
<dbReference type="InterPro" id="IPR017583">
    <property type="entry name" value="Tagatose/fructose_Pkinase"/>
</dbReference>
<keyword evidence="11" id="KW-1185">Reference proteome</keyword>
<evidence type="ECO:0000313" key="11">
    <source>
        <dbReference type="Proteomes" id="UP000030901"/>
    </source>
</evidence>
<dbReference type="OrthoDB" id="9801219at2"/>
<comment type="similarity">
    <text evidence="1 7 8">Belongs to the carbohydrate kinase PfkB family.</text>
</comment>
<dbReference type="GO" id="GO:0005829">
    <property type="term" value="C:cytosol"/>
    <property type="evidence" value="ECO:0007669"/>
    <property type="project" value="TreeGrafter"/>
</dbReference>
<evidence type="ECO:0000256" key="7">
    <source>
        <dbReference type="PIRNR" id="PIRNR000535"/>
    </source>
</evidence>
<evidence type="ECO:0000256" key="4">
    <source>
        <dbReference type="ARBA" id="ARBA00022777"/>
    </source>
</evidence>
<dbReference type="GO" id="GO:0016052">
    <property type="term" value="P:carbohydrate catabolic process"/>
    <property type="evidence" value="ECO:0007669"/>
    <property type="project" value="UniProtKB-ARBA"/>
</dbReference>
<evidence type="ECO:0000256" key="1">
    <source>
        <dbReference type="ARBA" id="ARBA00010688"/>
    </source>
</evidence>
<comment type="catalytic activity">
    <reaction evidence="6 8">
        <text>beta-D-fructose 1-phosphate + ATP = beta-D-fructose 1,6-bisphosphate + ADP + H(+)</text>
        <dbReference type="Rhea" id="RHEA:14213"/>
        <dbReference type="ChEBI" id="CHEBI:15378"/>
        <dbReference type="ChEBI" id="CHEBI:30616"/>
        <dbReference type="ChEBI" id="CHEBI:32966"/>
        <dbReference type="ChEBI" id="CHEBI:138881"/>
        <dbReference type="ChEBI" id="CHEBI:456216"/>
        <dbReference type="EC" id="2.7.1.56"/>
    </reaction>
</comment>
<reference evidence="10 11" key="1">
    <citation type="journal article" date="2014" name="Appl. Environ. Microbiol.">
        <title>Gut symbionts from distinct hosts exhibit genotoxic activity via divergent colibactin biosynthetic pathways.</title>
        <authorList>
            <person name="Engel P."/>
            <person name="Vizcaino M.I."/>
            <person name="Crawford J.M."/>
        </authorList>
    </citation>
    <scope>NUCLEOTIDE SEQUENCE [LARGE SCALE GENOMIC DNA]</scope>
    <source>
        <strain evidence="10 11">PEB0191</strain>
    </source>
</reference>
<dbReference type="GO" id="GO:0008662">
    <property type="term" value="F:1-phosphofructokinase activity"/>
    <property type="evidence" value="ECO:0007669"/>
    <property type="project" value="UniProtKB-UniRule"/>
</dbReference>
<dbReference type="Gene3D" id="3.40.1190.20">
    <property type="match status" value="1"/>
</dbReference>
<dbReference type="InterPro" id="IPR011611">
    <property type="entry name" value="PfkB_dom"/>
</dbReference>
<accession>A0A0A7S7Q5</accession>
<evidence type="ECO:0000256" key="3">
    <source>
        <dbReference type="ARBA" id="ARBA00022741"/>
    </source>
</evidence>
<dbReference type="PANTHER" id="PTHR46566:SF5">
    <property type="entry name" value="1-PHOSPHOFRUCTOKINASE"/>
    <property type="match status" value="1"/>
</dbReference>
<dbReference type="GO" id="GO:0044281">
    <property type="term" value="P:small molecule metabolic process"/>
    <property type="evidence" value="ECO:0007669"/>
    <property type="project" value="UniProtKB-ARBA"/>
</dbReference>
<comment type="function">
    <text evidence="8">Catalyzes the ATP-dependent phosphorylation of fructose-l-phosphate to fructose-l,6-bisphosphate.</text>
</comment>
<evidence type="ECO:0000259" key="9">
    <source>
        <dbReference type="Pfam" id="PF00294"/>
    </source>
</evidence>
<dbReference type="NCBIfam" id="TIGR03828">
    <property type="entry name" value="pfkB"/>
    <property type="match status" value="1"/>
</dbReference>
<evidence type="ECO:0000313" key="10">
    <source>
        <dbReference type="EMBL" id="AJA45311.1"/>
    </source>
</evidence>
<dbReference type="HOGENOM" id="CLU_050013_0_1_6"/>
<dbReference type="InterPro" id="IPR022463">
    <property type="entry name" value="1-PFruKinase"/>
</dbReference>
<dbReference type="KEGG" id="fpp:FPB0191_01494"/>
<organism evidence="10 11">
    <name type="scientific">Frischella perrara</name>
    <dbReference type="NCBI Taxonomy" id="1267021"/>
    <lineage>
        <taxon>Bacteria</taxon>
        <taxon>Pseudomonadati</taxon>
        <taxon>Pseudomonadota</taxon>
        <taxon>Gammaproteobacteria</taxon>
        <taxon>Orbales</taxon>
        <taxon>Orbaceae</taxon>
        <taxon>Frischella</taxon>
    </lineage>
</organism>
<dbReference type="NCBIfam" id="NF007068">
    <property type="entry name" value="PRK09513.1"/>
    <property type="match status" value="1"/>
</dbReference>
<dbReference type="InterPro" id="IPR029056">
    <property type="entry name" value="Ribokinase-like"/>
</dbReference>
<evidence type="ECO:0000256" key="2">
    <source>
        <dbReference type="ARBA" id="ARBA00022679"/>
    </source>
</evidence>
<evidence type="ECO:0000256" key="5">
    <source>
        <dbReference type="ARBA" id="ARBA00022840"/>
    </source>
</evidence>
<dbReference type="Pfam" id="PF00294">
    <property type="entry name" value="PfkB"/>
    <property type="match status" value="1"/>
</dbReference>
<evidence type="ECO:0000256" key="6">
    <source>
        <dbReference type="ARBA" id="ARBA00047745"/>
    </source>
</evidence>
<dbReference type="GO" id="GO:0005524">
    <property type="term" value="F:ATP binding"/>
    <property type="evidence" value="ECO:0007669"/>
    <property type="project" value="UniProtKB-UniRule"/>
</dbReference>
<dbReference type="NCBIfam" id="TIGR03168">
    <property type="entry name" value="1-PFK"/>
    <property type="match status" value="1"/>
</dbReference>
<sequence length="315" mass="34036">MSNRVVTFTLNPAYDLLGYCPNIELGDVNLVNTNDFLPAGKGINVAKVLCDLDHQVTVGGFLGEDNCEAFNHLFDKLGIENKFQTVTGSTRINVKLTDQNGEVTDLNFSGFSINEGQWANFVKSSLDFIKNTDIVVISGSLPTGINLEDFTDWIKQVKSICSKVIFDSSRNALIAGLKAKPWLIKPNDKELEMLVGYPLTSINEIKQAAMDLVNQGINNVIVSLGSKGALWVTKDEYWIATPPKCQVVSTVGAGDTMVAGIVHGLLSNFSIQQTLIFASAVSALSVSQAGVGISDMAKLNSMLEQINTIAGKEKK</sequence>
<dbReference type="PIRSF" id="PIRSF000535">
    <property type="entry name" value="1PFK/6PFK/LacC"/>
    <property type="match status" value="1"/>
</dbReference>
<name>A0A0A7S7Q5_FRIPE</name>
<keyword evidence="4 8" id="KW-0418">Kinase</keyword>
<proteinExistence type="inferred from homology"/>
<gene>
    <name evidence="10" type="ORF">FPB0191_01494</name>
</gene>
<dbReference type="SUPFAM" id="SSF53613">
    <property type="entry name" value="Ribokinase-like"/>
    <property type="match status" value="1"/>
</dbReference>
<keyword evidence="3 8" id="KW-0547">Nucleotide-binding</keyword>
<evidence type="ECO:0000256" key="8">
    <source>
        <dbReference type="RuleBase" id="RU369061"/>
    </source>
</evidence>
<keyword evidence="5 8" id="KW-0067">ATP-binding</keyword>
<dbReference type="PROSITE" id="PS00584">
    <property type="entry name" value="PFKB_KINASES_2"/>
    <property type="match status" value="1"/>
</dbReference>
<dbReference type="STRING" id="1267021.FPB0191_01494"/>
<dbReference type="FunFam" id="3.40.1190.20:FF:000001">
    <property type="entry name" value="Phosphofructokinase"/>
    <property type="match status" value="1"/>
</dbReference>